<name>A0ABU8I1Q6_9SPHI</name>
<feature type="chain" id="PRO_5047377742" evidence="1">
    <location>
        <begin position="21"/>
        <end position="233"/>
    </location>
</feature>
<feature type="signal peptide" evidence="1">
    <location>
        <begin position="1"/>
        <end position="20"/>
    </location>
</feature>
<gene>
    <name evidence="3" type="ORF">VJ786_01980</name>
</gene>
<organism evidence="3 4">
    <name type="scientific">Sphingobacterium tenebrionis</name>
    <dbReference type="NCBI Taxonomy" id="3111775"/>
    <lineage>
        <taxon>Bacteria</taxon>
        <taxon>Pseudomonadati</taxon>
        <taxon>Bacteroidota</taxon>
        <taxon>Sphingobacteriia</taxon>
        <taxon>Sphingobacteriales</taxon>
        <taxon>Sphingobacteriaceae</taxon>
        <taxon>Sphingobacterium</taxon>
    </lineage>
</organism>
<keyword evidence="4" id="KW-1185">Reference proteome</keyword>
<protein>
    <submittedName>
        <fullName evidence="3">DUF4397 domain-containing protein</fullName>
    </submittedName>
</protein>
<evidence type="ECO:0000259" key="2">
    <source>
        <dbReference type="Pfam" id="PF14344"/>
    </source>
</evidence>
<dbReference type="EMBL" id="JAYLLN010000002">
    <property type="protein sequence ID" value="MEI5983664.1"/>
    <property type="molecule type" value="Genomic_DNA"/>
</dbReference>
<dbReference type="Pfam" id="PF14344">
    <property type="entry name" value="DUF4397"/>
    <property type="match status" value="1"/>
</dbReference>
<dbReference type="InterPro" id="IPR025510">
    <property type="entry name" value="DUF4397"/>
</dbReference>
<sequence>MRLTQQIVVFLIFVSSSLLLNSCAKDDMMNEYNDVPSSEFAALSVFNGLGFGAGLDFSVDNKRINQGNEQLQPGDFLSFKTIFPGNRTIEISTKANGTVLLSKAMEFKGSNFYSVFLYGRTYVKYLLTQDDFVVPKDRMASLRFANLAEGKKVDIQIKQGNTLQKLSIGNEVTKFQDFSMEVMELQVSFQGETEKAKTISITPSSQMLGTICIYEGLVVQTNQHDLLHSVIKY</sequence>
<evidence type="ECO:0000256" key="1">
    <source>
        <dbReference type="SAM" id="SignalP"/>
    </source>
</evidence>
<evidence type="ECO:0000313" key="3">
    <source>
        <dbReference type="EMBL" id="MEI5983664.1"/>
    </source>
</evidence>
<keyword evidence="1" id="KW-0732">Signal</keyword>
<feature type="domain" description="DUF4397" evidence="2">
    <location>
        <begin position="42"/>
        <end position="155"/>
    </location>
</feature>
<dbReference type="RefSeq" id="WP_134776239.1">
    <property type="nucleotide sequence ID" value="NZ_JAYLLN010000002.1"/>
</dbReference>
<dbReference type="Proteomes" id="UP001363035">
    <property type="component" value="Unassembled WGS sequence"/>
</dbReference>
<evidence type="ECO:0000313" key="4">
    <source>
        <dbReference type="Proteomes" id="UP001363035"/>
    </source>
</evidence>
<accession>A0ABU8I1Q6</accession>
<reference evidence="3 4" key="1">
    <citation type="submission" date="2024-01" db="EMBL/GenBank/DDBJ databases">
        <title>Sphingobacterium tenebrionis sp. nov., a novel endophyte isolated from tenebrio molitor intestines.</title>
        <authorList>
            <person name="Zhang C."/>
        </authorList>
    </citation>
    <scope>NUCLEOTIDE SEQUENCE [LARGE SCALE GENOMIC DNA]</scope>
    <source>
        <strain evidence="3 4">PU5-4</strain>
    </source>
</reference>
<comment type="caution">
    <text evidence="3">The sequence shown here is derived from an EMBL/GenBank/DDBJ whole genome shotgun (WGS) entry which is preliminary data.</text>
</comment>
<proteinExistence type="predicted"/>